<keyword evidence="5 14" id="KW-0812">Transmembrane</keyword>
<evidence type="ECO:0000256" key="9">
    <source>
        <dbReference type="ARBA" id="ARBA00023065"/>
    </source>
</evidence>
<name>A0A2Z3L934_9BACT</name>
<dbReference type="AlphaFoldDB" id="A0A2Z3L934"/>
<dbReference type="OrthoDB" id="9766407at2"/>
<proteinExistence type="inferred from homology"/>
<reference evidence="15 16" key="1">
    <citation type="submission" date="2018-05" db="EMBL/GenBank/DDBJ databases">
        <title>Candidatus Cardinium hertigii Genome Assembly.</title>
        <authorList>
            <person name="Showmaker K.C."/>
            <person name="Walden K.O."/>
            <person name="Fields C.J."/>
            <person name="Lambert K.N."/>
            <person name="Hudson M.E."/>
        </authorList>
    </citation>
    <scope>NUCLEOTIDE SEQUENCE [LARGE SCALE GENOMIC DNA]</scope>
    <source>
        <strain evidence="16">cHgTN10</strain>
    </source>
</reference>
<sequence>MEHSNIQRIYMASDVLQAQRVCRYVSIFSLIITICIILISIAAFIAAPTLPSTEIWTYITQHIPPFFKRFLAISLLAMTMLTTDSDLNACSVIVSHDIYASLQNIRRMPVIASLFLARCTTVIVGLTAMFLAFKHNNLLELLCLVIDFFVPIVTAPFLLAVYGFRGSSRTALIGMVTGIGTILAWNRWIEPITGINGLAMLAAHYLLPQPAGTGWVASDKTYQQRQQEKERIRSMYLYNSYCNGNRIHI</sequence>
<evidence type="ECO:0000256" key="1">
    <source>
        <dbReference type="ARBA" id="ARBA00004651"/>
    </source>
</evidence>
<keyword evidence="11" id="KW-0739">Sodium transport</keyword>
<keyword evidence="9" id="KW-0406">Ion transport</keyword>
<protein>
    <recommendedName>
        <fullName evidence="17">Sodium:solute symporter family protein</fullName>
    </recommendedName>
</protein>
<comment type="similarity">
    <text evidence="2 13">Belongs to the sodium:solute symporter (SSF) (TC 2.A.21) family.</text>
</comment>
<dbReference type="RefSeq" id="WP_109997456.1">
    <property type="nucleotide sequence ID" value="NZ_CP029619.1"/>
</dbReference>
<feature type="transmembrane region" description="Helical" evidence="14">
    <location>
        <begin position="110"/>
        <end position="133"/>
    </location>
</feature>
<dbReference type="InterPro" id="IPR050277">
    <property type="entry name" value="Sodium:Solute_Symporter"/>
</dbReference>
<evidence type="ECO:0000256" key="13">
    <source>
        <dbReference type="RuleBase" id="RU362091"/>
    </source>
</evidence>
<dbReference type="PANTHER" id="PTHR48086">
    <property type="entry name" value="SODIUM/PROLINE SYMPORTER-RELATED"/>
    <property type="match status" value="1"/>
</dbReference>
<dbReference type="InterPro" id="IPR001734">
    <property type="entry name" value="Na/solute_symporter"/>
</dbReference>
<dbReference type="Gene3D" id="1.20.1730.10">
    <property type="entry name" value="Sodium/glucose cotransporter"/>
    <property type="match status" value="1"/>
</dbReference>
<dbReference type="KEGG" id="cher:DK880_00749"/>
<evidence type="ECO:0000256" key="10">
    <source>
        <dbReference type="ARBA" id="ARBA00023136"/>
    </source>
</evidence>
<evidence type="ECO:0000256" key="4">
    <source>
        <dbReference type="ARBA" id="ARBA00022475"/>
    </source>
</evidence>
<evidence type="ECO:0000256" key="12">
    <source>
        <dbReference type="ARBA" id="ARBA00033708"/>
    </source>
</evidence>
<evidence type="ECO:0000313" key="16">
    <source>
        <dbReference type="Proteomes" id="UP000245872"/>
    </source>
</evidence>
<dbReference type="GO" id="GO:0015293">
    <property type="term" value="F:symporter activity"/>
    <property type="evidence" value="ECO:0007669"/>
    <property type="project" value="UniProtKB-KW"/>
</dbReference>
<dbReference type="EMBL" id="CP029619">
    <property type="protein sequence ID" value="AWN82058.1"/>
    <property type="molecule type" value="Genomic_DNA"/>
</dbReference>
<dbReference type="GO" id="GO:0006814">
    <property type="term" value="P:sodium ion transport"/>
    <property type="evidence" value="ECO:0007669"/>
    <property type="project" value="UniProtKB-KW"/>
</dbReference>
<evidence type="ECO:0000256" key="6">
    <source>
        <dbReference type="ARBA" id="ARBA00022847"/>
    </source>
</evidence>
<evidence type="ECO:0008006" key="17">
    <source>
        <dbReference type="Google" id="ProtNLM"/>
    </source>
</evidence>
<keyword evidence="6" id="KW-0769">Symport</keyword>
<dbReference type="PROSITE" id="PS50283">
    <property type="entry name" value="NA_SOLUT_SYMP_3"/>
    <property type="match status" value="1"/>
</dbReference>
<evidence type="ECO:0000256" key="8">
    <source>
        <dbReference type="ARBA" id="ARBA00023053"/>
    </source>
</evidence>
<evidence type="ECO:0000256" key="2">
    <source>
        <dbReference type="ARBA" id="ARBA00006434"/>
    </source>
</evidence>
<organism evidence="15 16">
    <name type="scientific">Candidatus Cardinium hertigii</name>
    <dbReference type="NCBI Taxonomy" id="247481"/>
    <lineage>
        <taxon>Bacteria</taxon>
        <taxon>Pseudomonadati</taxon>
        <taxon>Bacteroidota</taxon>
        <taxon>Cytophagia</taxon>
        <taxon>Cytophagales</taxon>
        <taxon>Amoebophilaceae</taxon>
        <taxon>Candidatus Cardinium</taxon>
    </lineage>
</organism>
<evidence type="ECO:0000313" key="15">
    <source>
        <dbReference type="EMBL" id="AWN82058.1"/>
    </source>
</evidence>
<dbReference type="InterPro" id="IPR038377">
    <property type="entry name" value="Na/Glc_symporter_sf"/>
</dbReference>
<comment type="catalytic activity">
    <reaction evidence="12">
        <text>L-proline(in) + Na(+)(in) = L-proline(out) + Na(+)(out)</text>
        <dbReference type="Rhea" id="RHEA:28967"/>
        <dbReference type="ChEBI" id="CHEBI:29101"/>
        <dbReference type="ChEBI" id="CHEBI:60039"/>
    </reaction>
</comment>
<keyword evidence="3" id="KW-0813">Transport</keyword>
<keyword evidence="8" id="KW-0915">Sodium</keyword>
<keyword evidence="7 14" id="KW-1133">Transmembrane helix</keyword>
<evidence type="ECO:0000256" key="5">
    <source>
        <dbReference type="ARBA" id="ARBA00022692"/>
    </source>
</evidence>
<dbReference type="PANTHER" id="PTHR48086:SF3">
    <property type="entry name" value="SODIUM_PROLINE SYMPORTER"/>
    <property type="match status" value="1"/>
</dbReference>
<evidence type="ECO:0000256" key="3">
    <source>
        <dbReference type="ARBA" id="ARBA00022448"/>
    </source>
</evidence>
<dbReference type="GO" id="GO:0005886">
    <property type="term" value="C:plasma membrane"/>
    <property type="evidence" value="ECO:0007669"/>
    <property type="project" value="UniProtKB-SubCell"/>
</dbReference>
<gene>
    <name evidence="15" type="ORF">DK880_00749</name>
</gene>
<feature type="transmembrane region" description="Helical" evidence="14">
    <location>
        <begin position="171"/>
        <end position="188"/>
    </location>
</feature>
<keyword evidence="16" id="KW-1185">Reference proteome</keyword>
<comment type="subcellular location">
    <subcellularLocation>
        <location evidence="1">Cell membrane</location>
        <topology evidence="1">Multi-pass membrane protein</topology>
    </subcellularLocation>
</comment>
<accession>A0A2Z3L934</accession>
<evidence type="ECO:0000256" key="11">
    <source>
        <dbReference type="ARBA" id="ARBA00023201"/>
    </source>
</evidence>
<evidence type="ECO:0000256" key="14">
    <source>
        <dbReference type="SAM" id="Phobius"/>
    </source>
</evidence>
<keyword evidence="10 14" id="KW-0472">Membrane</keyword>
<evidence type="ECO:0000256" key="7">
    <source>
        <dbReference type="ARBA" id="ARBA00022989"/>
    </source>
</evidence>
<dbReference type="Proteomes" id="UP000245872">
    <property type="component" value="Chromosome"/>
</dbReference>
<feature type="transmembrane region" description="Helical" evidence="14">
    <location>
        <begin position="21"/>
        <end position="46"/>
    </location>
</feature>
<feature type="transmembrane region" description="Helical" evidence="14">
    <location>
        <begin position="139"/>
        <end position="164"/>
    </location>
</feature>
<keyword evidence="4" id="KW-1003">Cell membrane</keyword>
<dbReference type="Pfam" id="PF00474">
    <property type="entry name" value="SSF"/>
    <property type="match status" value="1"/>
</dbReference>